<reference evidence="1 2" key="1">
    <citation type="submission" date="2018-01" db="EMBL/GenBank/DDBJ databases">
        <title>Draft genome sequence of Streptomyces sp. 13K301.</title>
        <authorList>
            <person name="Sahin N."/>
            <person name="Saygin H."/>
            <person name="Ay H."/>
        </authorList>
    </citation>
    <scope>NUCLEOTIDE SEQUENCE [LARGE SCALE GENOMIC DNA]</scope>
    <source>
        <strain evidence="1 2">13K301</strain>
    </source>
</reference>
<dbReference type="AlphaFoldDB" id="A0A2N8TTS6"/>
<organism evidence="1 2">
    <name type="scientific">Streptomyces cahuitamycinicus</name>
    <dbReference type="NCBI Taxonomy" id="2070367"/>
    <lineage>
        <taxon>Bacteria</taxon>
        <taxon>Bacillati</taxon>
        <taxon>Actinomycetota</taxon>
        <taxon>Actinomycetes</taxon>
        <taxon>Kitasatosporales</taxon>
        <taxon>Streptomycetaceae</taxon>
        <taxon>Streptomyces</taxon>
    </lineage>
</organism>
<gene>
    <name evidence="1" type="ORF">C1J00_09460</name>
</gene>
<name>A0A2N8TTS6_9ACTN</name>
<comment type="caution">
    <text evidence="1">The sequence shown here is derived from an EMBL/GenBank/DDBJ whole genome shotgun (WGS) entry which is preliminary data.</text>
</comment>
<accession>A0A2N8TTS6</accession>
<proteinExistence type="predicted"/>
<sequence length="322" mass="34083">MGWDGIPWFVEGTAASEETLRLVVEAAACGGEGIVGPADLLVTALDAPANAVQVAPGAMVAKRRASTGGGNQSYAARMSTIEQVDIEPTNADGPRSDLIIARVEDPYGGETWPAPEDPAVGPYVFTRVIPDVPPGTTSILDVDPDSTAITLARVDVPMQTSVITGGMVTDLRQMARPRTHTSRRYLPGAWSTPDDVGPITDVWEIFPLGATWTEKVPEWATHAAVHVLITGLLHPDATEARGQLRVSFGEQQGAGMPYGITQSGRIAVQAGHRFLLDPADRGQMRDIDVEGIGTVEVAGVLQADSSTVLSLEVTYSQEPVRA</sequence>
<dbReference type="Proteomes" id="UP000235943">
    <property type="component" value="Unassembled WGS sequence"/>
</dbReference>
<dbReference type="EMBL" id="POUC01000048">
    <property type="protein sequence ID" value="PNG22422.1"/>
    <property type="molecule type" value="Genomic_DNA"/>
</dbReference>
<evidence type="ECO:0000313" key="1">
    <source>
        <dbReference type="EMBL" id="PNG22422.1"/>
    </source>
</evidence>
<dbReference type="OrthoDB" id="4317400at2"/>
<protein>
    <submittedName>
        <fullName evidence="1">Uncharacterized protein</fullName>
    </submittedName>
</protein>
<keyword evidence="2" id="KW-1185">Reference proteome</keyword>
<evidence type="ECO:0000313" key="2">
    <source>
        <dbReference type="Proteomes" id="UP000235943"/>
    </source>
</evidence>
<dbReference type="RefSeq" id="WP_102908583.1">
    <property type="nucleotide sequence ID" value="NZ_POUC01000048.1"/>
</dbReference>